<dbReference type="HOGENOM" id="CLU_885878_0_0_1"/>
<accession>K2R8A3</accession>
<protein>
    <submittedName>
        <fullName evidence="2">Uncharacterized protein</fullName>
    </submittedName>
</protein>
<evidence type="ECO:0000313" key="2">
    <source>
        <dbReference type="EMBL" id="EKG09132.1"/>
    </source>
</evidence>
<dbReference type="InParanoid" id="K2R8A3"/>
<evidence type="ECO:0000256" key="1">
    <source>
        <dbReference type="SAM" id="MobiDB-lite"/>
    </source>
</evidence>
<dbReference type="VEuPathDB" id="FungiDB:MPH_13877"/>
<feature type="region of interest" description="Disordered" evidence="1">
    <location>
        <begin position="121"/>
        <end position="140"/>
    </location>
</feature>
<name>K2R8A3_MACPH</name>
<gene>
    <name evidence="2" type="ORF">MPH_13877</name>
</gene>
<feature type="region of interest" description="Disordered" evidence="1">
    <location>
        <begin position="72"/>
        <end position="93"/>
    </location>
</feature>
<dbReference type="AlphaFoldDB" id="K2R8A3"/>
<dbReference type="EMBL" id="AHHD01000768">
    <property type="protein sequence ID" value="EKG09132.1"/>
    <property type="molecule type" value="Genomic_DNA"/>
</dbReference>
<dbReference type="Proteomes" id="UP000007129">
    <property type="component" value="Unassembled WGS sequence"/>
</dbReference>
<feature type="compositionally biased region" description="Basic and acidic residues" evidence="1">
    <location>
        <begin position="8"/>
        <end position="35"/>
    </location>
</feature>
<sequence>MYRSVFPLEEKEAQSAKFRDLDPASREMRGTDAPEKTVTSLYERADWRRQFASAANQPPFIEYMGQNTRCKHANSGPRSPMGAMASHQGANSKLREVRRKSNWDFNEEYKKRPCLFSLVEPTPLHPEQQQSKKQRGGTRSAAYKHLVAPDQSIRCEERPSLTLHRISGQIYSYGQLFTPDRIAISDICRIPFDATNHASSKLSATTQAPQAALSTLTRKGRQLRTVRSMSDFCSRWAAMLFCGSGLGESASEPDATRHGFRRCANFPTHLTGTSDPRGLERKSQGSSCASVYLTMTRLVVGVMASVMATCNSGP</sequence>
<feature type="region of interest" description="Disordered" evidence="1">
    <location>
        <begin position="1"/>
        <end position="36"/>
    </location>
</feature>
<proteinExistence type="predicted"/>
<organism evidence="2 3">
    <name type="scientific">Macrophomina phaseolina (strain MS6)</name>
    <name type="common">Charcoal rot fungus</name>
    <dbReference type="NCBI Taxonomy" id="1126212"/>
    <lineage>
        <taxon>Eukaryota</taxon>
        <taxon>Fungi</taxon>
        <taxon>Dikarya</taxon>
        <taxon>Ascomycota</taxon>
        <taxon>Pezizomycotina</taxon>
        <taxon>Dothideomycetes</taxon>
        <taxon>Dothideomycetes incertae sedis</taxon>
        <taxon>Botryosphaeriales</taxon>
        <taxon>Botryosphaeriaceae</taxon>
        <taxon>Macrophomina</taxon>
    </lineage>
</organism>
<evidence type="ECO:0000313" key="3">
    <source>
        <dbReference type="Proteomes" id="UP000007129"/>
    </source>
</evidence>
<reference evidence="2 3" key="1">
    <citation type="journal article" date="2012" name="BMC Genomics">
        <title>Tools to kill: Genome of one of the most destructive plant pathogenic fungi Macrophomina phaseolina.</title>
        <authorList>
            <person name="Islam M.S."/>
            <person name="Haque M.S."/>
            <person name="Islam M.M."/>
            <person name="Emdad E.M."/>
            <person name="Halim A."/>
            <person name="Hossen Q.M.M."/>
            <person name="Hossain M.Z."/>
            <person name="Ahmed B."/>
            <person name="Rahim S."/>
            <person name="Rahman M.S."/>
            <person name="Alam M.M."/>
            <person name="Hou S."/>
            <person name="Wan X."/>
            <person name="Saito J.A."/>
            <person name="Alam M."/>
        </authorList>
    </citation>
    <scope>NUCLEOTIDE SEQUENCE [LARGE SCALE GENOMIC DNA]</scope>
    <source>
        <strain evidence="2 3">MS6</strain>
    </source>
</reference>
<comment type="caution">
    <text evidence="2">The sequence shown here is derived from an EMBL/GenBank/DDBJ whole genome shotgun (WGS) entry which is preliminary data.</text>
</comment>